<evidence type="ECO:0000313" key="2">
    <source>
        <dbReference type="EMBL" id="ALS74983.1"/>
    </source>
</evidence>
<dbReference type="RefSeq" id="WP_058381690.1">
    <property type="nucleotide sequence ID" value="NZ_CP013659.2"/>
</dbReference>
<dbReference type="OrthoDB" id="2973108at2"/>
<dbReference type="Proteomes" id="UP000067683">
    <property type="component" value="Chromosome"/>
</dbReference>
<dbReference type="AlphaFoldDB" id="A0A0U2PAJ7"/>
<name>A0A0U2PAJ7_9BACL</name>
<keyword evidence="1" id="KW-0472">Membrane</keyword>
<keyword evidence="1" id="KW-0812">Transmembrane</keyword>
<evidence type="ECO:0000256" key="1">
    <source>
        <dbReference type="SAM" id="Phobius"/>
    </source>
</evidence>
<organism evidence="2 3">
    <name type="scientific">Planococcus rifietoensis</name>
    <dbReference type="NCBI Taxonomy" id="200991"/>
    <lineage>
        <taxon>Bacteria</taxon>
        <taxon>Bacillati</taxon>
        <taxon>Bacillota</taxon>
        <taxon>Bacilli</taxon>
        <taxon>Bacillales</taxon>
        <taxon>Caryophanaceae</taxon>
        <taxon>Planococcus</taxon>
    </lineage>
</organism>
<protein>
    <submittedName>
        <fullName evidence="2">Uncharacterized protein</fullName>
    </submittedName>
</protein>
<keyword evidence="3" id="KW-1185">Reference proteome</keyword>
<reference evidence="2" key="1">
    <citation type="submission" date="2016-01" db="EMBL/GenBank/DDBJ databases">
        <title>Complete genome of Planococcus rifietoensis type strain M8.</title>
        <authorList>
            <person name="See-Too W.S."/>
        </authorList>
    </citation>
    <scope>NUCLEOTIDE SEQUENCE [LARGE SCALE GENOMIC DNA]</scope>
    <source>
        <strain evidence="2">M8</strain>
    </source>
</reference>
<dbReference type="KEGG" id="prt:AUC31_06970"/>
<proteinExistence type="predicted"/>
<gene>
    <name evidence="2" type="ORF">AUC31_06970</name>
</gene>
<keyword evidence="1" id="KW-1133">Transmembrane helix</keyword>
<accession>A0A0U2PAJ7</accession>
<dbReference type="EMBL" id="CP013659">
    <property type="protein sequence ID" value="ALS74983.1"/>
    <property type="molecule type" value="Genomic_DNA"/>
</dbReference>
<dbReference type="STRING" id="200991.AUC31_06970"/>
<sequence>MNNRWKNALLVIPIYGAAAFIMGYIIEGKPVWNLVISSVIAGFLLVVFILPRMEKKRLEKEKKTKASLEENGND</sequence>
<evidence type="ECO:0000313" key="3">
    <source>
        <dbReference type="Proteomes" id="UP000067683"/>
    </source>
</evidence>
<feature type="transmembrane region" description="Helical" evidence="1">
    <location>
        <begin position="7"/>
        <end position="26"/>
    </location>
</feature>
<feature type="transmembrane region" description="Helical" evidence="1">
    <location>
        <begin position="32"/>
        <end position="50"/>
    </location>
</feature>